<keyword evidence="9" id="KW-0472">Membrane</keyword>
<feature type="region of interest" description="Disordered" evidence="12">
    <location>
        <begin position="231"/>
        <end position="266"/>
    </location>
</feature>
<dbReference type="GO" id="GO:0043495">
    <property type="term" value="F:protein-membrane adaptor activity"/>
    <property type="evidence" value="ECO:0007669"/>
    <property type="project" value="TreeGrafter"/>
</dbReference>
<dbReference type="GO" id="GO:0034045">
    <property type="term" value="C:phagophore assembly site membrane"/>
    <property type="evidence" value="ECO:0007669"/>
    <property type="project" value="UniProtKB-SubCell"/>
</dbReference>
<reference evidence="13" key="1">
    <citation type="journal article" date="2023" name="Mol. Biol. Evol.">
        <title>Third-Generation Sequencing Reveals the Adaptive Role of the Epigenome in Three Deep-Sea Polychaetes.</title>
        <authorList>
            <person name="Perez M."/>
            <person name="Aroh O."/>
            <person name="Sun Y."/>
            <person name="Lan Y."/>
            <person name="Juniper S.K."/>
            <person name="Young C.R."/>
            <person name="Angers B."/>
            <person name="Qian P.Y."/>
        </authorList>
    </citation>
    <scope>NUCLEOTIDE SEQUENCE</scope>
    <source>
        <strain evidence="13">R07B-5</strain>
    </source>
</reference>
<gene>
    <name evidence="13" type="ORF">NP493_435g00001</name>
</gene>
<evidence type="ECO:0000256" key="6">
    <source>
        <dbReference type="ARBA" id="ARBA00022824"/>
    </source>
</evidence>
<keyword evidence="8" id="KW-0445">Lipid transport</keyword>
<dbReference type="GO" id="GO:0006869">
    <property type="term" value="P:lipid transport"/>
    <property type="evidence" value="ECO:0007669"/>
    <property type="project" value="UniProtKB-KW"/>
</dbReference>
<dbReference type="GO" id="GO:0000045">
    <property type="term" value="P:autophagosome assembly"/>
    <property type="evidence" value="ECO:0007669"/>
    <property type="project" value="TreeGrafter"/>
</dbReference>
<evidence type="ECO:0000256" key="9">
    <source>
        <dbReference type="ARBA" id="ARBA00023136"/>
    </source>
</evidence>
<keyword evidence="14" id="KW-1185">Reference proteome</keyword>
<dbReference type="GO" id="GO:0061709">
    <property type="term" value="P:reticulophagy"/>
    <property type="evidence" value="ECO:0007669"/>
    <property type="project" value="TreeGrafter"/>
</dbReference>
<organism evidence="13 14">
    <name type="scientific">Ridgeia piscesae</name>
    <name type="common">Tubeworm</name>
    <dbReference type="NCBI Taxonomy" id="27915"/>
    <lineage>
        <taxon>Eukaryota</taxon>
        <taxon>Metazoa</taxon>
        <taxon>Spiralia</taxon>
        <taxon>Lophotrochozoa</taxon>
        <taxon>Annelida</taxon>
        <taxon>Polychaeta</taxon>
        <taxon>Sedentaria</taxon>
        <taxon>Canalipalpata</taxon>
        <taxon>Sabellida</taxon>
        <taxon>Siboglinidae</taxon>
        <taxon>Ridgeia</taxon>
    </lineage>
</organism>
<dbReference type="GO" id="GO:0032266">
    <property type="term" value="F:phosphatidylinositol-3-phosphate binding"/>
    <property type="evidence" value="ECO:0007669"/>
    <property type="project" value="TreeGrafter"/>
</dbReference>
<feature type="compositionally biased region" description="Basic and acidic residues" evidence="12">
    <location>
        <begin position="252"/>
        <end position="263"/>
    </location>
</feature>
<proteinExistence type="inferred from homology"/>
<evidence type="ECO:0000256" key="1">
    <source>
        <dbReference type="ARBA" id="ARBA00004406"/>
    </source>
</evidence>
<keyword evidence="6" id="KW-0256">Endoplasmic reticulum</keyword>
<evidence type="ECO:0000256" key="5">
    <source>
        <dbReference type="ARBA" id="ARBA00022448"/>
    </source>
</evidence>
<dbReference type="PANTHER" id="PTHR13190">
    <property type="entry name" value="AUTOPHAGY-RELATED 2, ISOFORM A"/>
    <property type="match status" value="1"/>
</dbReference>
<evidence type="ECO:0000256" key="12">
    <source>
        <dbReference type="SAM" id="MobiDB-lite"/>
    </source>
</evidence>
<comment type="similarity">
    <text evidence="3">Belongs to the ATG2 family.</text>
</comment>
<dbReference type="GO" id="GO:0005789">
    <property type="term" value="C:endoplasmic reticulum membrane"/>
    <property type="evidence" value="ECO:0007669"/>
    <property type="project" value="UniProtKB-SubCell"/>
</dbReference>
<accession>A0AAD9L130</accession>
<evidence type="ECO:0000256" key="11">
    <source>
        <dbReference type="ARBA" id="ARBA00024615"/>
    </source>
</evidence>
<comment type="subcellular location">
    <subcellularLocation>
        <location evidence="1">Endoplasmic reticulum membrane</location>
        <topology evidence="1">Peripheral membrane protein</topology>
    </subcellularLocation>
    <subcellularLocation>
        <location evidence="2">Preautophagosomal structure membrane</location>
        <topology evidence="2">Peripheral membrane protein</topology>
    </subcellularLocation>
</comment>
<evidence type="ECO:0000256" key="7">
    <source>
        <dbReference type="ARBA" id="ARBA00023006"/>
    </source>
</evidence>
<protein>
    <recommendedName>
        <fullName evidence="4">Autophagy-related protein 2</fullName>
    </recommendedName>
</protein>
<dbReference type="AlphaFoldDB" id="A0AAD9L130"/>
<evidence type="ECO:0000256" key="3">
    <source>
        <dbReference type="ARBA" id="ARBA00009714"/>
    </source>
</evidence>
<comment type="catalytic activity">
    <reaction evidence="10">
        <text>a 1,2-diacyl-sn-glycero-3-phospho-L-serine(in) = a 1,2-diacyl-sn-glycero-3-phospho-L-serine(out)</text>
        <dbReference type="Rhea" id="RHEA:38663"/>
        <dbReference type="ChEBI" id="CHEBI:57262"/>
    </reaction>
</comment>
<dbReference type="Proteomes" id="UP001209878">
    <property type="component" value="Unassembled WGS sequence"/>
</dbReference>
<feature type="region of interest" description="Disordered" evidence="12">
    <location>
        <begin position="153"/>
        <end position="181"/>
    </location>
</feature>
<dbReference type="PANTHER" id="PTHR13190:SF1">
    <property type="entry name" value="AUTOPHAGY-RELATED 2, ISOFORM A"/>
    <property type="match status" value="1"/>
</dbReference>
<sequence length="566" mass="62967">MEFFNVIEYPVLGYTPPKILTEMHTHLWGCAVDYRPLSLPYRAVLTVETFSISSNIIAESPTSLLRFLIDDAALYISDKCDAKEVDLRKNYVCVVDIGMFELSLRTSDGRDVKYPKLDLRASNNIVHIRTCADSCRALALLLNYLATDGDLATTPRSESETKLKTMASSSSSLSDSPHVSQTHLDHVHSLMADAMKESNSSDSDTDSTDASHNPESLAPTELFFFPDEQQSTADRTVTRSETTRPVVTTTEKGWRPSLDREPSDDIAEYSGDDEYCIIDSPGMGVMSRDGEPRIRVLTSDPIAVMDNHFHMPLGQTDQLRSPDNFPGAILRYTLREMSLVWYMYGGHDFESSSKKGRFTKGVEVRVIRSGYKPAGHIGKVGWQARGGPQRDIDVLVEFQLNKIRVQHEVFPDNTEQASRQILLISEVEIRDRLTSSKINKFLYQFTSDALPRQSHANMLVVKLTHVRPDPTQTAQECSLKVSLQPLRLNVDQDALFFLRSFFLGISGDESKTEQAATVNPTVASPGAAVRPPGVHPPTLLHPSPCHVARTGACVGRHRPGAVCEVR</sequence>
<dbReference type="EMBL" id="JAODUO010000435">
    <property type="protein sequence ID" value="KAK2180615.1"/>
    <property type="molecule type" value="Genomic_DNA"/>
</dbReference>
<keyword evidence="5" id="KW-0813">Transport</keyword>
<evidence type="ECO:0000256" key="8">
    <source>
        <dbReference type="ARBA" id="ARBA00023055"/>
    </source>
</evidence>
<feature type="compositionally biased region" description="Low complexity" evidence="12">
    <location>
        <begin position="168"/>
        <end position="180"/>
    </location>
</feature>
<evidence type="ECO:0000313" key="13">
    <source>
        <dbReference type="EMBL" id="KAK2180615.1"/>
    </source>
</evidence>
<dbReference type="GO" id="GO:0061723">
    <property type="term" value="P:glycophagy"/>
    <property type="evidence" value="ECO:0007669"/>
    <property type="project" value="TreeGrafter"/>
</dbReference>
<comment type="catalytic activity">
    <reaction evidence="11">
        <text>a 1,2-diacyl-sn-glycero-3-phosphoethanolamine(in) = a 1,2-diacyl-sn-glycero-3-phosphoethanolamine(out)</text>
        <dbReference type="Rhea" id="RHEA:38895"/>
        <dbReference type="ChEBI" id="CHEBI:64612"/>
    </reaction>
</comment>
<comment type="caution">
    <text evidence="13">The sequence shown here is derived from an EMBL/GenBank/DDBJ whole genome shotgun (WGS) entry which is preliminary data.</text>
</comment>
<evidence type="ECO:0000256" key="10">
    <source>
        <dbReference type="ARBA" id="ARBA00024479"/>
    </source>
</evidence>
<feature type="region of interest" description="Disordered" evidence="12">
    <location>
        <begin position="195"/>
        <end position="216"/>
    </location>
</feature>
<dbReference type="GO" id="GO:0061908">
    <property type="term" value="C:phagophore"/>
    <property type="evidence" value="ECO:0007669"/>
    <property type="project" value="TreeGrafter"/>
</dbReference>
<evidence type="ECO:0000256" key="2">
    <source>
        <dbReference type="ARBA" id="ARBA00004623"/>
    </source>
</evidence>
<evidence type="ECO:0000313" key="14">
    <source>
        <dbReference type="Proteomes" id="UP001209878"/>
    </source>
</evidence>
<dbReference type="GO" id="GO:0034727">
    <property type="term" value="P:piecemeal microautophagy of the nucleus"/>
    <property type="evidence" value="ECO:0007669"/>
    <property type="project" value="TreeGrafter"/>
</dbReference>
<evidence type="ECO:0000256" key="4">
    <source>
        <dbReference type="ARBA" id="ARBA00018070"/>
    </source>
</evidence>
<dbReference type="Pfam" id="PF13329">
    <property type="entry name" value="ATG2_CAD"/>
    <property type="match status" value="2"/>
</dbReference>
<name>A0AAD9L130_RIDPI</name>
<keyword evidence="7" id="KW-0072">Autophagy</keyword>
<dbReference type="GO" id="GO:0000422">
    <property type="term" value="P:autophagy of mitochondrion"/>
    <property type="evidence" value="ECO:0007669"/>
    <property type="project" value="TreeGrafter"/>
</dbReference>
<dbReference type="InterPro" id="IPR026849">
    <property type="entry name" value="ATG2"/>
</dbReference>